<name>A0A835R466_VANPL</name>
<dbReference type="EMBL" id="JADCNM010000006">
    <property type="protein sequence ID" value="KAG0479067.1"/>
    <property type="molecule type" value="Genomic_DNA"/>
</dbReference>
<gene>
    <name evidence="2" type="ORF">HPP92_013786</name>
</gene>
<accession>A0A835R466</accession>
<comment type="caution">
    <text evidence="2">The sequence shown here is derived from an EMBL/GenBank/DDBJ whole genome shotgun (WGS) entry which is preliminary data.</text>
</comment>
<evidence type="ECO:0000313" key="2">
    <source>
        <dbReference type="EMBL" id="KAG0479067.1"/>
    </source>
</evidence>
<dbReference type="AlphaFoldDB" id="A0A835R466"/>
<evidence type="ECO:0000256" key="1">
    <source>
        <dbReference type="SAM" id="MobiDB-lite"/>
    </source>
</evidence>
<evidence type="ECO:0000313" key="3">
    <source>
        <dbReference type="Proteomes" id="UP000639772"/>
    </source>
</evidence>
<organism evidence="2 3">
    <name type="scientific">Vanilla planifolia</name>
    <name type="common">Vanilla</name>
    <dbReference type="NCBI Taxonomy" id="51239"/>
    <lineage>
        <taxon>Eukaryota</taxon>
        <taxon>Viridiplantae</taxon>
        <taxon>Streptophyta</taxon>
        <taxon>Embryophyta</taxon>
        <taxon>Tracheophyta</taxon>
        <taxon>Spermatophyta</taxon>
        <taxon>Magnoliopsida</taxon>
        <taxon>Liliopsida</taxon>
        <taxon>Asparagales</taxon>
        <taxon>Orchidaceae</taxon>
        <taxon>Vanilloideae</taxon>
        <taxon>Vanilleae</taxon>
        <taxon>Vanilla</taxon>
    </lineage>
</organism>
<proteinExistence type="predicted"/>
<dbReference type="Proteomes" id="UP000639772">
    <property type="component" value="Chromosome 6"/>
</dbReference>
<feature type="compositionally biased region" description="Basic and acidic residues" evidence="1">
    <location>
        <begin position="70"/>
        <end position="83"/>
    </location>
</feature>
<reference evidence="2 3" key="1">
    <citation type="journal article" date="2020" name="Nat. Food">
        <title>A phased Vanilla planifolia genome enables genetic improvement of flavour and production.</title>
        <authorList>
            <person name="Hasing T."/>
            <person name="Tang H."/>
            <person name="Brym M."/>
            <person name="Khazi F."/>
            <person name="Huang T."/>
            <person name="Chambers A.H."/>
        </authorList>
    </citation>
    <scope>NUCLEOTIDE SEQUENCE [LARGE SCALE GENOMIC DNA]</scope>
    <source>
        <tissue evidence="2">Leaf</tissue>
    </source>
</reference>
<protein>
    <submittedName>
        <fullName evidence="2">Uncharacterized protein</fullName>
    </submittedName>
</protein>
<feature type="region of interest" description="Disordered" evidence="1">
    <location>
        <begin position="60"/>
        <end position="83"/>
    </location>
</feature>
<sequence>MMGVRPTTKGSTNRIGAIVGRAEAELDTTFDEWIRKRGRGLVVVSFHPGRGLVESQFHCHTSVSSSFRPEPPRRREDPSGTTP</sequence>